<gene>
    <name evidence="2" type="ORF">SAMN05421641_107114</name>
</gene>
<evidence type="ECO:0000256" key="1">
    <source>
        <dbReference type="SAM" id="MobiDB-lite"/>
    </source>
</evidence>
<feature type="region of interest" description="Disordered" evidence="1">
    <location>
        <begin position="38"/>
        <end position="61"/>
    </location>
</feature>
<reference evidence="2 3" key="1">
    <citation type="submission" date="2017-01" db="EMBL/GenBank/DDBJ databases">
        <authorList>
            <person name="Varghese N."/>
            <person name="Submissions S."/>
        </authorList>
    </citation>
    <scope>NUCLEOTIDE SEQUENCE [LARGE SCALE GENOMIC DNA]</scope>
    <source>
        <strain evidence="2 3">ATCC 700171</strain>
    </source>
</reference>
<dbReference type="OrthoDB" id="7777027at2"/>
<feature type="compositionally biased region" description="Basic and acidic residues" evidence="1">
    <location>
        <begin position="43"/>
        <end position="61"/>
    </location>
</feature>
<dbReference type="EMBL" id="FTMK01000007">
    <property type="protein sequence ID" value="SIQ40574.1"/>
    <property type="molecule type" value="Genomic_DNA"/>
</dbReference>
<protein>
    <submittedName>
        <fullName evidence="2">Uncharacterized protein</fullName>
    </submittedName>
</protein>
<evidence type="ECO:0000313" key="3">
    <source>
        <dbReference type="Proteomes" id="UP000323956"/>
    </source>
</evidence>
<organism evidence="2 3">
    <name type="scientific">Paracoccus thiocyanatus</name>
    <dbReference type="NCBI Taxonomy" id="34006"/>
    <lineage>
        <taxon>Bacteria</taxon>
        <taxon>Pseudomonadati</taxon>
        <taxon>Pseudomonadota</taxon>
        <taxon>Alphaproteobacteria</taxon>
        <taxon>Rhodobacterales</taxon>
        <taxon>Paracoccaceae</taxon>
        <taxon>Paracoccus</taxon>
    </lineage>
</organism>
<sequence>MTDRWIKQPGPGQFRGEGEWVEYLGTDDEWEWLRGTGFLPTAEGEKPNDQHTAIEEEGRMA</sequence>
<name>A0A1N6SHM4_9RHOB</name>
<proteinExistence type="predicted"/>
<dbReference type="AlphaFoldDB" id="A0A1N6SHM4"/>
<dbReference type="RefSeq" id="WP_149765280.1">
    <property type="nucleotide sequence ID" value="NZ_FTMK01000007.1"/>
</dbReference>
<evidence type="ECO:0000313" key="2">
    <source>
        <dbReference type="EMBL" id="SIQ40574.1"/>
    </source>
</evidence>
<dbReference type="Proteomes" id="UP000323956">
    <property type="component" value="Unassembled WGS sequence"/>
</dbReference>
<accession>A0A1N6SHM4</accession>